<sequence length="385" mass="41911">MYDVIVVGAGPAGSAAARYCAESGLRTLIIEEHASIGYPVQCAGLLSTNAFSECHVSNDSVIQVVRGATLHSSLGCELNFDAGETKAFVVDRGVLDREMAGNAVSAGADISLKTYAYDIRDNVLFTKGVHGHREIPFRLIIAADGPRSPIRTIRGMKPPLRFYSGVQAEVPYETDSSYVHLYPDASPDFFGWAIPAGDGRMRVGLAGGNDVQKRFSSFVRKFGDSCIHQVTGTIPMGVMPQTYGERTLFVGDAAGFAKPTSGGGVYTGVRSSRHAADVAALSCEEECFEDSILSAYESAWTADFGRELDFGYRFLDMRQNISPGDINDICQALNTPDMKRLIVEFGDMDRPTELMLRLLKNPTVFRMARKVAKSELRGLLFGNKR</sequence>
<protein>
    <submittedName>
        <fullName evidence="1">NAD(P)/FAD-dependent oxidoreductase</fullName>
    </submittedName>
</protein>
<dbReference type="InterPro" id="IPR036188">
    <property type="entry name" value="FAD/NAD-bd_sf"/>
</dbReference>
<proteinExistence type="predicted"/>
<gene>
    <name evidence="1" type="ORF">OU421_12685</name>
</gene>
<dbReference type="PANTHER" id="PTHR42685:SF18">
    <property type="entry name" value="DIGERANYLGERANYLGLYCEROPHOSPHOLIPID REDUCTASE"/>
    <property type="match status" value="1"/>
</dbReference>
<dbReference type="Proteomes" id="UP001163096">
    <property type="component" value="Chromosome"/>
</dbReference>
<dbReference type="InterPro" id="IPR011777">
    <property type="entry name" value="Geranylgeranyl_Rdtase_fam"/>
</dbReference>
<dbReference type="Gene3D" id="3.50.50.60">
    <property type="entry name" value="FAD/NAD(P)-binding domain"/>
    <property type="match status" value="1"/>
</dbReference>
<dbReference type="Gene3D" id="3.30.9.10">
    <property type="entry name" value="D-Amino Acid Oxidase, subunit A, domain 2"/>
    <property type="match status" value="1"/>
</dbReference>
<dbReference type="EMBL" id="CP113361">
    <property type="protein sequence ID" value="WAI01249.1"/>
    <property type="molecule type" value="Genomic_DNA"/>
</dbReference>
<dbReference type="KEGG" id="mou:OU421_12685"/>
<name>A0A9X9S3I6_METOG</name>
<dbReference type="InterPro" id="IPR050407">
    <property type="entry name" value="Geranylgeranyl_reductase"/>
</dbReference>
<dbReference type="PANTHER" id="PTHR42685">
    <property type="entry name" value="GERANYLGERANYL DIPHOSPHATE REDUCTASE"/>
    <property type="match status" value="1"/>
</dbReference>
<dbReference type="RefSeq" id="WP_268186473.1">
    <property type="nucleotide sequence ID" value="NZ_CP113361.1"/>
</dbReference>
<dbReference type="PRINTS" id="PR00420">
    <property type="entry name" value="RNGMNOXGNASE"/>
</dbReference>
<dbReference type="NCBIfam" id="TIGR02032">
    <property type="entry name" value="GG-red-SF"/>
    <property type="match status" value="1"/>
</dbReference>
<evidence type="ECO:0000313" key="1">
    <source>
        <dbReference type="EMBL" id="WAI01249.1"/>
    </source>
</evidence>
<keyword evidence="2" id="KW-1185">Reference proteome</keyword>
<reference evidence="1" key="1">
    <citation type="submission" date="2022-11" db="EMBL/GenBank/DDBJ databases">
        <title>Complete genome sequence of Methanogenium organophilum DSM 3596.</title>
        <authorList>
            <person name="Chen S.-C."/>
            <person name="Lai S.-J."/>
            <person name="You Y.-T."/>
        </authorList>
    </citation>
    <scope>NUCLEOTIDE SEQUENCE</scope>
    <source>
        <strain evidence="1">DSM 3596</strain>
    </source>
</reference>
<dbReference type="Pfam" id="PF05834">
    <property type="entry name" value="Lycopene_cycl"/>
    <property type="match status" value="1"/>
</dbReference>
<accession>A0A9X9S3I6</accession>
<evidence type="ECO:0000313" key="2">
    <source>
        <dbReference type="Proteomes" id="UP001163096"/>
    </source>
</evidence>
<organism evidence="1 2">
    <name type="scientific">Methanogenium organophilum</name>
    <dbReference type="NCBI Taxonomy" id="2199"/>
    <lineage>
        <taxon>Archaea</taxon>
        <taxon>Methanobacteriati</taxon>
        <taxon>Methanobacteriota</taxon>
        <taxon>Stenosarchaea group</taxon>
        <taxon>Methanomicrobia</taxon>
        <taxon>Methanomicrobiales</taxon>
        <taxon>Methanomicrobiaceae</taxon>
        <taxon>Methanogenium</taxon>
    </lineage>
</organism>
<dbReference type="GeneID" id="76835973"/>
<dbReference type="SUPFAM" id="SSF51905">
    <property type="entry name" value="FAD/NAD(P)-binding domain"/>
    <property type="match status" value="1"/>
</dbReference>
<dbReference type="AlphaFoldDB" id="A0A9X9S3I6"/>
<dbReference type="GO" id="GO:0016628">
    <property type="term" value="F:oxidoreductase activity, acting on the CH-CH group of donors, NAD or NADP as acceptor"/>
    <property type="evidence" value="ECO:0007669"/>
    <property type="project" value="InterPro"/>
</dbReference>